<dbReference type="PANTHER" id="PTHR22901">
    <property type="entry name" value="SIALATE O-ACETYLESTERASE"/>
    <property type="match status" value="1"/>
</dbReference>
<keyword evidence="1" id="KW-0378">Hydrolase</keyword>
<feature type="domain" description="Sialate O-acetylesterase" evidence="3">
    <location>
        <begin position="108"/>
        <end position="358"/>
    </location>
</feature>
<dbReference type="EMBL" id="BMDO01000008">
    <property type="protein sequence ID" value="GGI51635.1"/>
    <property type="molecule type" value="Genomic_DNA"/>
</dbReference>
<accession>A0A917N261</accession>
<dbReference type="InterPro" id="IPR005181">
    <property type="entry name" value="SASA"/>
</dbReference>
<organism evidence="4 5">
    <name type="scientific">Mucilaginibacter galii</name>
    <dbReference type="NCBI Taxonomy" id="2005073"/>
    <lineage>
        <taxon>Bacteria</taxon>
        <taxon>Pseudomonadati</taxon>
        <taxon>Bacteroidota</taxon>
        <taxon>Sphingobacteriia</taxon>
        <taxon>Sphingobacteriales</taxon>
        <taxon>Sphingobacteriaceae</taxon>
        <taxon>Mucilaginibacter</taxon>
    </lineage>
</organism>
<feature type="chain" id="PRO_5036835793" evidence="2">
    <location>
        <begin position="25"/>
        <end position="478"/>
    </location>
</feature>
<dbReference type="InterPro" id="IPR039329">
    <property type="entry name" value="SIAE"/>
</dbReference>
<gene>
    <name evidence="4" type="ORF">GCM10011425_28470</name>
</gene>
<protein>
    <submittedName>
        <fullName evidence="4">9-O-acetylesterase</fullName>
    </submittedName>
</protein>
<evidence type="ECO:0000256" key="2">
    <source>
        <dbReference type="SAM" id="SignalP"/>
    </source>
</evidence>
<reference evidence="4" key="1">
    <citation type="journal article" date="2014" name="Int. J. Syst. Evol. Microbiol.">
        <title>Complete genome sequence of Corynebacterium casei LMG S-19264T (=DSM 44701T), isolated from a smear-ripened cheese.</title>
        <authorList>
            <consortium name="US DOE Joint Genome Institute (JGI-PGF)"/>
            <person name="Walter F."/>
            <person name="Albersmeier A."/>
            <person name="Kalinowski J."/>
            <person name="Ruckert C."/>
        </authorList>
    </citation>
    <scope>NUCLEOTIDE SEQUENCE</scope>
    <source>
        <strain evidence="4">CCM 8711</strain>
    </source>
</reference>
<dbReference type="InterPro" id="IPR036514">
    <property type="entry name" value="SGNH_hydro_sf"/>
</dbReference>
<keyword evidence="2" id="KW-0732">Signal</keyword>
<dbReference type="Pfam" id="PF03629">
    <property type="entry name" value="SASA"/>
    <property type="match status" value="1"/>
</dbReference>
<reference evidence="4" key="2">
    <citation type="submission" date="2020-09" db="EMBL/GenBank/DDBJ databases">
        <authorList>
            <person name="Sun Q."/>
            <person name="Sedlacek I."/>
        </authorList>
    </citation>
    <scope>NUCLEOTIDE SEQUENCE</scope>
    <source>
        <strain evidence="4">CCM 8711</strain>
    </source>
</reference>
<dbReference type="PANTHER" id="PTHR22901:SF0">
    <property type="entry name" value="SIALATE O-ACETYLESTERASE"/>
    <property type="match status" value="1"/>
</dbReference>
<dbReference type="Gene3D" id="3.40.50.1110">
    <property type="entry name" value="SGNH hydrolase"/>
    <property type="match status" value="1"/>
</dbReference>
<dbReference type="GO" id="GO:0005975">
    <property type="term" value="P:carbohydrate metabolic process"/>
    <property type="evidence" value="ECO:0007669"/>
    <property type="project" value="TreeGrafter"/>
</dbReference>
<dbReference type="RefSeq" id="WP_229747149.1">
    <property type="nucleotide sequence ID" value="NZ_BMDO01000008.1"/>
</dbReference>
<dbReference type="Proteomes" id="UP000662074">
    <property type="component" value="Unassembled WGS sequence"/>
</dbReference>
<comment type="caution">
    <text evidence="4">The sequence shown here is derived from an EMBL/GenBank/DDBJ whole genome shotgun (WGS) entry which is preliminary data.</text>
</comment>
<dbReference type="SUPFAM" id="SSF52266">
    <property type="entry name" value="SGNH hydrolase"/>
    <property type="match status" value="1"/>
</dbReference>
<dbReference type="GO" id="GO:0001681">
    <property type="term" value="F:sialate O-acetylesterase activity"/>
    <property type="evidence" value="ECO:0007669"/>
    <property type="project" value="InterPro"/>
</dbReference>
<keyword evidence="5" id="KW-1185">Reference proteome</keyword>
<proteinExistence type="predicted"/>
<evidence type="ECO:0000256" key="1">
    <source>
        <dbReference type="ARBA" id="ARBA00022801"/>
    </source>
</evidence>
<feature type="signal peptide" evidence="2">
    <location>
        <begin position="1"/>
        <end position="24"/>
    </location>
</feature>
<sequence length="478" mass="53469">MFVKHHRVLGLALAACLSALSSNATVVLPKILGNNMVLQRNQQVPVWGKAAKGERVTVKFGKQTKTAMPDTAGNWKVWLAPMPASAKGESLIISGSNKIVLTNILVGEVWVCSGQSNMQYEMRKNSKVNRPDTSTANSPIDEVERAHNPSIRIFLVDRKRQLKPDSTHSGWSVAQDSALREFSAAGYFFAKKLQAELKVPVGMISAAVSGSRIEPWIDTTAYNAEPYFKTIKVSADHGKFYYPMIKTLAPFAIKGFLWYQGESNVDEPLNYIYKMQVLINNWRSLWQNKNLPFYYVQLAPYLNSKDPKFTNETLPQFREAQAQVLKIPHTGMIVTTDLNDDLKNIHPPFKWEIGRRLALVALAKTYGFKIEYSGPVYAGMKVDRDQAVLSFDHVGKGLMSNNGKPLSHFIIAGADNKFVPANAMIVDNRVMLSAPSVKKPVAVRFAWDEAAQPNFYNKDGLPAMPFRTDNPLNYQPKN</sequence>
<evidence type="ECO:0000259" key="3">
    <source>
        <dbReference type="Pfam" id="PF03629"/>
    </source>
</evidence>
<name>A0A917N261_9SPHI</name>
<evidence type="ECO:0000313" key="4">
    <source>
        <dbReference type="EMBL" id="GGI51635.1"/>
    </source>
</evidence>
<evidence type="ECO:0000313" key="5">
    <source>
        <dbReference type="Proteomes" id="UP000662074"/>
    </source>
</evidence>
<dbReference type="AlphaFoldDB" id="A0A917N261"/>